<evidence type="ECO:0000256" key="1">
    <source>
        <dbReference type="SAM" id="SignalP"/>
    </source>
</evidence>
<keyword evidence="1" id="KW-0732">Signal</keyword>
<dbReference type="RefSeq" id="WP_070993179.1">
    <property type="nucleotide sequence ID" value="NZ_CBCSHD010000004.1"/>
</dbReference>
<reference evidence="2 3" key="1">
    <citation type="submission" date="2016-10" db="EMBL/GenBank/DDBJ databases">
        <title>Pseudoalteromonas amylolytica sp. nov., isolated from the surface seawater.</title>
        <authorList>
            <person name="Wu Y.-H."/>
            <person name="Cheng H."/>
            <person name="Jin X.-B."/>
            <person name="Wang C.-S."/>
            <person name="Xu X.-W."/>
        </authorList>
    </citation>
    <scope>NUCLEOTIDE SEQUENCE [LARGE SCALE GENOMIC DNA]</scope>
    <source>
        <strain evidence="2 3">JCM 12483</strain>
    </source>
</reference>
<name>A0A1S1N2I5_9GAMM</name>
<keyword evidence="3" id="KW-1185">Reference proteome</keyword>
<sequence length="93" mass="10528">MRFSKWFVISCLCVLFLSVINAPLSYANIENHYEQQQSIYIDADPIDHDPQEPLVGSLDYNFHVAGASLIICKDSHLCSYTSLHFSIRAPPVL</sequence>
<dbReference type="AlphaFoldDB" id="A0A1S1N2I5"/>
<gene>
    <name evidence="2" type="ORF">BIW53_16750</name>
</gene>
<protein>
    <submittedName>
        <fullName evidence="2">Uncharacterized protein</fullName>
    </submittedName>
</protein>
<feature type="signal peptide" evidence="1">
    <location>
        <begin position="1"/>
        <end position="27"/>
    </location>
</feature>
<evidence type="ECO:0000313" key="2">
    <source>
        <dbReference type="EMBL" id="OHU93886.1"/>
    </source>
</evidence>
<dbReference type="STRING" id="327939.BIW53_16750"/>
<accession>A0A1S1N2I5</accession>
<comment type="caution">
    <text evidence="2">The sequence shown here is derived from an EMBL/GenBank/DDBJ whole genome shotgun (WGS) entry which is preliminary data.</text>
</comment>
<evidence type="ECO:0000313" key="3">
    <source>
        <dbReference type="Proteomes" id="UP000180253"/>
    </source>
</evidence>
<feature type="chain" id="PRO_5010163902" evidence="1">
    <location>
        <begin position="28"/>
        <end position="93"/>
    </location>
</feature>
<organism evidence="2 3">
    <name type="scientific">Pseudoalteromonas byunsanensis</name>
    <dbReference type="NCBI Taxonomy" id="327939"/>
    <lineage>
        <taxon>Bacteria</taxon>
        <taxon>Pseudomonadati</taxon>
        <taxon>Pseudomonadota</taxon>
        <taxon>Gammaproteobacteria</taxon>
        <taxon>Alteromonadales</taxon>
        <taxon>Pseudoalteromonadaceae</taxon>
        <taxon>Pseudoalteromonas</taxon>
    </lineage>
</organism>
<proteinExistence type="predicted"/>
<dbReference type="EMBL" id="MNAN01000035">
    <property type="protein sequence ID" value="OHU93886.1"/>
    <property type="molecule type" value="Genomic_DNA"/>
</dbReference>
<dbReference type="OrthoDB" id="6292374at2"/>
<dbReference type="Proteomes" id="UP000180253">
    <property type="component" value="Unassembled WGS sequence"/>
</dbReference>